<sequence length="112" mass="11889">MLFPLQTLTLISAISAAVLQPLQSINNPLLTTNGSEIFLFSNATNATASVPAELGTAIARCSASKYGSNLNVASCQNAFESVQSDDHYSSFGLRHHGAHYNGVLPFMWLSGT</sequence>
<accession>A0A8H6L3H2</accession>
<proteinExistence type="predicted"/>
<keyword evidence="1" id="KW-0732">Signal</keyword>
<protein>
    <submittedName>
        <fullName evidence="2">Uncharacterized protein</fullName>
    </submittedName>
</protein>
<feature type="signal peptide" evidence="1">
    <location>
        <begin position="1"/>
        <end position="16"/>
    </location>
</feature>
<feature type="chain" id="PRO_5034825997" evidence="1">
    <location>
        <begin position="17"/>
        <end position="112"/>
    </location>
</feature>
<dbReference type="RefSeq" id="XP_037163495.1">
    <property type="nucleotide sequence ID" value="XM_037309416.1"/>
</dbReference>
<dbReference type="EMBL" id="JACCJC010000032">
    <property type="protein sequence ID" value="KAF6234094.1"/>
    <property type="molecule type" value="Genomic_DNA"/>
</dbReference>
<keyword evidence="3" id="KW-1185">Reference proteome</keyword>
<name>A0A8H6L3H2_9LECA</name>
<organism evidence="2 3">
    <name type="scientific">Letharia columbiana</name>
    <dbReference type="NCBI Taxonomy" id="112416"/>
    <lineage>
        <taxon>Eukaryota</taxon>
        <taxon>Fungi</taxon>
        <taxon>Dikarya</taxon>
        <taxon>Ascomycota</taxon>
        <taxon>Pezizomycotina</taxon>
        <taxon>Lecanoromycetes</taxon>
        <taxon>OSLEUM clade</taxon>
        <taxon>Lecanoromycetidae</taxon>
        <taxon>Lecanorales</taxon>
        <taxon>Lecanorineae</taxon>
        <taxon>Parmeliaceae</taxon>
        <taxon>Letharia</taxon>
    </lineage>
</organism>
<dbReference type="Proteomes" id="UP000578531">
    <property type="component" value="Unassembled WGS sequence"/>
</dbReference>
<evidence type="ECO:0000313" key="2">
    <source>
        <dbReference type="EMBL" id="KAF6234094.1"/>
    </source>
</evidence>
<reference evidence="2 3" key="1">
    <citation type="journal article" date="2020" name="Genomics">
        <title>Complete, high-quality genomes from long-read metagenomic sequencing of two wolf lichen thalli reveals enigmatic genome architecture.</title>
        <authorList>
            <person name="McKenzie S.K."/>
            <person name="Walston R.F."/>
            <person name="Allen J.L."/>
        </authorList>
    </citation>
    <scope>NUCLEOTIDE SEQUENCE [LARGE SCALE GENOMIC DNA]</scope>
    <source>
        <strain evidence="2">WasteWater2</strain>
    </source>
</reference>
<comment type="caution">
    <text evidence="2">The sequence shown here is derived from an EMBL/GenBank/DDBJ whole genome shotgun (WGS) entry which is preliminary data.</text>
</comment>
<gene>
    <name evidence="2" type="ORF">HO173_007513</name>
</gene>
<dbReference type="AlphaFoldDB" id="A0A8H6L3H2"/>
<evidence type="ECO:0000256" key="1">
    <source>
        <dbReference type="SAM" id="SignalP"/>
    </source>
</evidence>
<evidence type="ECO:0000313" key="3">
    <source>
        <dbReference type="Proteomes" id="UP000578531"/>
    </source>
</evidence>
<dbReference type="GeneID" id="59289169"/>